<protein>
    <submittedName>
        <fullName evidence="2">Uncharacterized protein</fullName>
    </submittedName>
</protein>
<organism evidence="2 3">
    <name type="scientific">Streptomyces yatensis</name>
    <dbReference type="NCBI Taxonomy" id="155177"/>
    <lineage>
        <taxon>Bacteria</taxon>
        <taxon>Bacillati</taxon>
        <taxon>Actinomycetota</taxon>
        <taxon>Actinomycetes</taxon>
        <taxon>Kitasatosporales</taxon>
        <taxon>Streptomycetaceae</taxon>
        <taxon>Streptomyces</taxon>
        <taxon>Streptomyces violaceusniger group</taxon>
    </lineage>
</organism>
<accession>A0ABN2JP20</accession>
<evidence type="ECO:0000313" key="3">
    <source>
        <dbReference type="Proteomes" id="UP001499947"/>
    </source>
</evidence>
<feature type="compositionally biased region" description="Polar residues" evidence="1">
    <location>
        <begin position="82"/>
        <end position="91"/>
    </location>
</feature>
<proteinExistence type="predicted"/>
<gene>
    <name evidence="2" type="ORF">GCM10009680_87480</name>
</gene>
<keyword evidence="3" id="KW-1185">Reference proteome</keyword>
<reference evidence="2 3" key="1">
    <citation type="journal article" date="2019" name="Int. J. Syst. Evol. Microbiol.">
        <title>The Global Catalogue of Microorganisms (GCM) 10K type strain sequencing project: providing services to taxonomists for standard genome sequencing and annotation.</title>
        <authorList>
            <consortium name="The Broad Institute Genomics Platform"/>
            <consortium name="The Broad Institute Genome Sequencing Center for Infectious Disease"/>
            <person name="Wu L."/>
            <person name="Ma J."/>
        </authorList>
    </citation>
    <scope>NUCLEOTIDE SEQUENCE [LARGE SCALE GENOMIC DNA]</scope>
    <source>
        <strain evidence="2 3">JCM 13244</strain>
    </source>
</reference>
<dbReference type="Proteomes" id="UP001499947">
    <property type="component" value="Unassembled WGS sequence"/>
</dbReference>
<feature type="region of interest" description="Disordered" evidence="1">
    <location>
        <begin position="1"/>
        <end position="106"/>
    </location>
</feature>
<evidence type="ECO:0000313" key="2">
    <source>
        <dbReference type="EMBL" id="GAA1733711.1"/>
    </source>
</evidence>
<dbReference type="EMBL" id="BAAALR010000178">
    <property type="protein sequence ID" value="GAA1733711.1"/>
    <property type="molecule type" value="Genomic_DNA"/>
</dbReference>
<name>A0ABN2JP20_9ACTN</name>
<evidence type="ECO:0000256" key="1">
    <source>
        <dbReference type="SAM" id="MobiDB-lite"/>
    </source>
</evidence>
<sequence>MPALTETRASDLHPARRLRNPDTSFSEEEAVHHSPQPERPVGLMTLSSCGPEPRHAITCACPTTPTAPRKRTDTSPHGRPPTRTSPDTTVDSKLRGGAHPELNAGPVSQTLASTISHMPMTWVTAWHQRMNGHMSLISHMPGRDETDRAVS</sequence>
<feature type="compositionally biased region" description="Low complexity" evidence="1">
    <location>
        <begin position="58"/>
        <end position="67"/>
    </location>
</feature>
<comment type="caution">
    <text evidence="2">The sequence shown here is derived from an EMBL/GenBank/DDBJ whole genome shotgun (WGS) entry which is preliminary data.</text>
</comment>